<sequence>MPEPRPMDRRLDDSAGDMPSLVKLGLAEPQPQPSYEGLFLEPDPPPESPTE</sequence>
<reference evidence="2 3" key="1">
    <citation type="submission" date="2022-05" db="EMBL/GenBank/DDBJ databases">
        <authorList>
            <person name="Zhou X."/>
            <person name="Li K."/>
            <person name="Man Y."/>
        </authorList>
    </citation>
    <scope>NUCLEOTIDE SEQUENCE [LARGE SCALE GENOMIC DNA]</scope>
    <source>
        <strain evidence="2 3">MS405</strain>
    </source>
</reference>
<gene>
    <name evidence="2" type="ORF">M4V62_04025</name>
</gene>
<dbReference type="Proteomes" id="UP000829992">
    <property type="component" value="Chromosome"/>
</dbReference>
<feature type="compositionally biased region" description="Pro residues" evidence="1">
    <location>
        <begin position="42"/>
        <end position="51"/>
    </location>
</feature>
<feature type="region of interest" description="Disordered" evidence="1">
    <location>
        <begin position="1"/>
        <end position="51"/>
    </location>
</feature>
<dbReference type="RefSeq" id="WP_249585811.1">
    <property type="nucleotide sequence ID" value="NZ_BAAAQL010000002.1"/>
</dbReference>
<evidence type="ECO:0000313" key="3">
    <source>
        <dbReference type="Proteomes" id="UP000829992"/>
    </source>
</evidence>
<organism evidence="2 3">
    <name type="scientific">Streptomyces durmitorensis</name>
    <dbReference type="NCBI Taxonomy" id="319947"/>
    <lineage>
        <taxon>Bacteria</taxon>
        <taxon>Bacillati</taxon>
        <taxon>Actinomycetota</taxon>
        <taxon>Actinomycetes</taxon>
        <taxon>Kitasatosporales</taxon>
        <taxon>Streptomycetaceae</taxon>
        <taxon>Streptomyces</taxon>
    </lineage>
</organism>
<evidence type="ECO:0000313" key="2">
    <source>
        <dbReference type="EMBL" id="UQT54314.1"/>
    </source>
</evidence>
<accession>A0ABY4PMF5</accession>
<feature type="compositionally biased region" description="Basic and acidic residues" evidence="1">
    <location>
        <begin position="1"/>
        <end position="13"/>
    </location>
</feature>
<evidence type="ECO:0000256" key="1">
    <source>
        <dbReference type="SAM" id="MobiDB-lite"/>
    </source>
</evidence>
<keyword evidence="3" id="KW-1185">Reference proteome</keyword>
<name>A0ABY4PMF5_9ACTN</name>
<proteinExistence type="predicted"/>
<protein>
    <submittedName>
        <fullName evidence="2">Uncharacterized protein</fullName>
    </submittedName>
</protein>
<dbReference type="EMBL" id="CP097289">
    <property type="protein sequence ID" value="UQT54314.1"/>
    <property type="molecule type" value="Genomic_DNA"/>
</dbReference>